<reference evidence="8 9" key="1">
    <citation type="submission" date="2019-06" db="EMBL/GenBank/DDBJ databases">
        <title>Whole genome shotgun sequence of Zoogloea ramigera NBRC 15342.</title>
        <authorList>
            <person name="Hosoyama A."/>
            <person name="Uohara A."/>
            <person name="Ohji S."/>
            <person name="Ichikawa N."/>
        </authorList>
    </citation>
    <scope>NUCLEOTIDE SEQUENCE [LARGE SCALE GENOMIC DNA]</scope>
    <source>
        <strain evidence="8 9">NBRC 15342</strain>
    </source>
</reference>
<dbReference type="GO" id="GO:0102559">
    <property type="term" value="F:peptide chain release factor N(5)-glutamine methyltransferase activity"/>
    <property type="evidence" value="ECO:0007669"/>
    <property type="project" value="UniProtKB-EC"/>
</dbReference>
<dbReference type="Pfam" id="PF17827">
    <property type="entry name" value="PrmC_N"/>
    <property type="match status" value="1"/>
</dbReference>
<evidence type="ECO:0000256" key="1">
    <source>
        <dbReference type="ARBA" id="ARBA00022603"/>
    </source>
</evidence>
<keyword evidence="1 5" id="KW-0489">Methyltransferase</keyword>
<sequence length="287" mass="29966">MAELPATLGEALAAARGRIPAGEARMFLREVTGCTAAQVAAYPERGLAAEQAARYVELLDRRAAGEPVAYLLGEREFYGRRFGVSPAVLIPRPETELIVDLVKARIAPEAAPAILDLGTGSGALAVTLALEIPAAWVTAVDLSPTALAVARGNAAALGAQVSFVESDWFAAVGAARFDFIVSNPPYIVDDDPHLAEGDVRFEPRTALASGRSGLDDLTRIAAAAPAFLAPGGWLLMEHGYDQAAAVRVLLQAEGFVAVASARDLAGIERVTLGRYPLRGVDAGARQA</sequence>
<dbReference type="EC" id="2.1.1.297" evidence="5"/>
<keyword evidence="2 5" id="KW-0808">Transferase</keyword>
<dbReference type="SUPFAM" id="SSF53335">
    <property type="entry name" value="S-adenosyl-L-methionine-dependent methyltransferases"/>
    <property type="match status" value="1"/>
</dbReference>
<dbReference type="InterPro" id="IPR002052">
    <property type="entry name" value="DNA_methylase_N6_adenine_CS"/>
</dbReference>
<dbReference type="PANTHER" id="PTHR18895">
    <property type="entry name" value="HEMK METHYLTRANSFERASE"/>
    <property type="match status" value="1"/>
</dbReference>
<comment type="function">
    <text evidence="5">Methylates the class 1 translation termination release factors RF1/PrfA and RF2/PrfB on the glutamine residue of the universally conserved GGQ motif.</text>
</comment>
<keyword evidence="9" id="KW-1185">Reference proteome</keyword>
<dbReference type="OrthoDB" id="9800643at2"/>
<feature type="binding site" evidence="5">
    <location>
        <begin position="118"/>
        <end position="122"/>
    </location>
    <ligand>
        <name>S-adenosyl-L-methionine</name>
        <dbReference type="ChEBI" id="CHEBI:59789"/>
    </ligand>
</feature>
<dbReference type="HAMAP" id="MF_02126">
    <property type="entry name" value="RF_methyltr_PrmC"/>
    <property type="match status" value="1"/>
</dbReference>
<feature type="binding site" evidence="5">
    <location>
        <begin position="183"/>
        <end position="186"/>
    </location>
    <ligand>
        <name>substrate</name>
    </ligand>
</feature>
<dbReference type="NCBIfam" id="TIGR00536">
    <property type="entry name" value="hemK_fam"/>
    <property type="match status" value="1"/>
</dbReference>
<feature type="binding site" evidence="5">
    <location>
        <position position="183"/>
    </location>
    <ligand>
        <name>S-adenosyl-L-methionine</name>
        <dbReference type="ChEBI" id="CHEBI:59789"/>
    </ligand>
</feature>
<dbReference type="GO" id="GO:0032259">
    <property type="term" value="P:methylation"/>
    <property type="evidence" value="ECO:0007669"/>
    <property type="project" value="UniProtKB-KW"/>
</dbReference>
<dbReference type="Gene3D" id="1.10.8.10">
    <property type="entry name" value="DNA helicase RuvA subunit, C-terminal domain"/>
    <property type="match status" value="1"/>
</dbReference>
<evidence type="ECO:0000313" key="9">
    <source>
        <dbReference type="Proteomes" id="UP000318422"/>
    </source>
</evidence>
<evidence type="ECO:0000256" key="2">
    <source>
        <dbReference type="ARBA" id="ARBA00022679"/>
    </source>
</evidence>
<dbReference type="AlphaFoldDB" id="A0A4Y4CQF7"/>
<dbReference type="PROSITE" id="PS00092">
    <property type="entry name" value="N6_MTASE"/>
    <property type="match status" value="1"/>
</dbReference>
<proteinExistence type="inferred from homology"/>
<protein>
    <recommendedName>
        <fullName evidence="5">Release factor glutamine methyltransferase</fullName>
        <shortName evidence="5">RF MTase</shortName>
        <ecNumber evidence="5">2.1.1.297</ecNumber>
    </recommendedName>
    <alternativeName>
        <fullName evidence="5">N5-glutamine methyltransferase PrmC</fullName>
    </alternativeName>
    <alternativeName>
        <fullName evidence="5">Protein-(glutamine-N5) MTase PrmC</fullName>
    </alternativeName>
    <alternativeName>
        <fullName evidence="5">Protein-glutamine N-methyltransferase PrmC</fullName>
    </alternativeName>
</protein>
<dbReference type="InterPro" id="IPR019874">
    <property type="entry name" value="RF_methyltr_PrmC"/>
</dbReference>
<evidence type="ECO:0000259" key="7">
    <source>
        <dbReference type="Pfam" id="PF17827"/>
    </source>
</evidence>
<gene>
    <name evidence="8" type="primary">hemK</name>
    <name evidence="5" type="synonym">prmC</name>
    <name evidence="8" type="ORF">ZRA01_12210</name>
</gene>
<comment type="similarity">
    <text evidence="5">Belongs to the protein N5-glutamine methyltransferase family. PrmC subfamily.</text>
</comment>
<feature type="domain" description="Release factor glutamine methyltransferase N-terminal" evidence="7">
    <location>
        <begin position="11"/>
        <end position="73"/>
    </location>
</feature>
<dbReference type="InterPro" id="IPR040758">
    <property type="entry name" value="PrmC_N"/>
</dbReference>
<dbReference type="InterPro" id="IPR007848">
    <property type="entry name" value="Small_mtfrase_dom"/>
</dbReference>
<dbReference type="NCBIfam" id="TIGR03534">
    <property type="entry name" value="RF_mod_PrmC"/>
    <property type="match status" value="1"/>
</dbReference>
<dbReference type="EMBL" id="BJNV01000014">
    <property type="protein sequence ID" value="GEC95148.1"/>
    <property type="molecule type" value="Genomic_DNA"/>
</dbReference>
<feature type="domain" description="Methyltransferase small" evidence="6">
    <location>
        <begin position="105"/>
        <end position="189"/>
    </location>
</feature>
<organism evidence="8 9">
    <name type="scientific">Zoogloea ramigera</name>
    <dbReference type="NCBI Taxonomy" id="350"/>
    <lineage>
        <taxon>Bacteria</taxon>
        <taxon>Pseudomonadati</taxon>
        <taxon>Pseudomonadota</taxon>
        <taxon>Betaproteobacteria</taxon>
        <taxon>Rhodocyclales</taxon>
        <taxon>Zoogloeaceae</taxon>
        <taxon>Zoogloea</taxon>
    </lineage>
</organism>
<dbReference type="PANTHER" id="PTHR18895:SF74">
    <property type="entry name" value="MTRF1L RELEASE FACTOR GLUTAMINE METHYLTRANSFERASE"/>
    <property type="match status" value="1"/>
</dbReference>
<evidence type="ECO:0000313" key="8">
    <source>
        <dbReference type="EMBL" id="GEC95148.1"/>
    </source>
</evidence>
<dbReference type="GO" id="GO:0003676">
    <property type="term" value="F:nucleic acid binding"/>
    <property type="evidence" value="ECO:0007669"/>
    <property type="project" value="InterPro"/>
</dbReference>
<evidence type="ECO:0000259" key="6">
    <source>
        <dbReference type="Pfam" id="PF05175"/>
    </source>
</evidence>
<dbReference type="InterPro" id="IPR004556">
    <property type="entry name" value="HemK-like"/>
</dbReference>
<dbReference type="InterPro" id="IPR029063">
    <property type="entry name" value="SAM-dependent_MTases_sf"/>
</dbReference>
<dbReference type="Proteomes" id="UP000318422">
    <property type="component" value="Unassembled WGS sequence"/>
</dbReference>
<feature type="binding site" evidence="5">
    <location>
        <position position="141"/>
    </location>
    <ligand>
        <name>S-adenosyl-L-methionine</name>
        <dbReference type="ChEBI" id="CHEBI:59789"/>
    </ligand>
</feature>
<comment type="caution">
    <text evidence="8">The sequence shown here is derived from an EMBL/GenBank/DDBJ whole genome shotgun (WGS) entry which is preliminary data.</text>
</comment>
<name>A0A4Y4CQF7_ZOORA</name>
<dbReference type="FunFam" id="3.40.50.150:FF:000053">
    <property type="entry name" value="Release factor glutamine methyltransferase"/>
    <property type="match status" value="1"/>
</dbReference>
<evidence type="ECO:0000256" key="5">
    <source>
        <dbReference type="HAMAP-Rule" id="MF_02126"/>
    </source>
</evidence>
<keyword evidence="3 5" id="KW-0949">S-adenosyl-L-methionine</keyword>
<evidence type="ECO:0000256" key="3">
    <source>
        <dbReference type="ARBA" id="ARBA00022691"/>
    </source>
</evidence>
<dbReference type="Pfam" id="PF05175">
    <property type="entry name" value="MTS"/>
    <property type="match status" value="1"/>
</dbReference>
<evidence type="ECO:0000256" key="4">
    <source>
        <dbReference type="ARBA" id="ARBA00048391"/>
    </source>
</evidence>
<dbReference type="RefSeq" id="WP_141350342.1">
    <property type="nucleotide sequence ID" value="NZ_BJNV01000014.1"/>
</dbReference>
<dbReference type="Gene3D" id="3.40.50.150">
    <property type="entry name" value="Vaccinia Virus protein VP39"/>
    <property type="match status" value="1"/>
</dbReference>
<feature type="binding site" evidence="5">
    <location>
        <position position="168"/>
    </location>
    <ligand>
        <name>S-adenosyl-L-methionine</name>
        <dbReference type="ChEBI" id="CHEBI:59789"/>
    </ligand>
</feature>
<dbReference type="InterPro" id="IPR050320">
    <property type="entry name" value="N5-glutamine_MTase"/>
</dbReference>
<comment type="catalytic activity">
    <reaction evidence="4 5">
        <text>L-glutaminyl-[peptide chain release factor] + S-adenosyl-L-methionine = N(5)-methyl-L-glutaminyl-[peptide chain release factor] + S-adenosyl-L-homocysteine + H(+)</text>
        <dbReference type="Rhea" id="RHEA:42896"/>
        <dbReference type="Rhea" id="RHEA-COMP:10271"/>
        <dbReference type="Rhea" id="RHEA-COMP:10272"/>
        <dbReference type="ChEBI" id="CHEBI:15378"/>
        <dbReference type="ChEBI" id="CHEBI:30011"/>
        <dbReference type="ChEBI" id="CHEBI:57856"/>
        <dbReference type="ChEBI" id="CHEBI:59789"/>
        <dbReference type="ChEBI" id="CHEBI:61891"/>
        <dbReference type="EC" id="2.1.1.297"/>
    </reaction>
</comment>
<accession>A0A4Y4CQF7</accession>
<dbReference type="CDD" id="cd02440">
    <property type="entry name" value="AdoMet_MTases"/>
    <property type="match status" value="1"/>
</dbReference>